<keyword evidence="3" id="KW-1185">Reference proteome</keyword>
<reference evidence="3" key="1">
    <citation type="journal article" date="2011" name="Nat. Genet.">
        <title>The Arabidopsis lyrata genome sequence and the basis of rapid genome size change.</title>
        <authorList>
            <person name="Hu T.T."/>
            <person name="Pattyn P."/>
            <person name="Bakker E.G."/>
            <person name="Cao J."/>
            <person name="Cheng J.-F."/>
            <person name="Clark R.M."/>
            <person name="Fahlgren N."/>
            <person name="Fawcett J.A."/>
            <person name="Grimwood J."/>
            <person name="Gundlach H."/>
            <person name="Haberer G."/>
            <person name="Hollister J.D."/>
            <person name="Ossowski S."/>
            <person name="Ottilar R.P."/>
            <person name="Salamov A.A."/>
            <person name="Schneeberger K."/>
            <person name="Spannagl M."/>
            <person name="Wang X."/>
            <person name="Yang L."/>
            <person name="Nasrallah M.E."/>
            <person name="Bergelson J."/>
            <person name="Carrington J.C."/>
            <person name="Gaut B.S."/>
            <person name="Schmutz J."/>
            <person name="Mayer K.F.X."/>
            <person name="Van de Peer Y."/>
            <person name="Grigoriev I.V."/>
            <person name="Nordborg M."/>
            <person name="Weigel D."/>
            <person name="Guo Y.-L."/>
        </authorList>
    </citation>
    <scope>NUCLEOTIDE SEQUENCE [LARGE SCALE GENOMIC DNA]</scope>
    <source>
        <strain evidence="3">cv. MN47</strain>
    </source>
</reference>
<name>D7LSI7_ARALL</name>
<dbReference type="AlphaFoldDB" id="D7LSI7"/>
<dbReference type="NCBIfam" id="TIGR01640">
    <property type="entry name" value="F_box_assoc_1"/>
    <property type="match status" value="1"/>
</dbReference>
<dbReference type="InterPro" id="IPR017451">
    <property type="entry name" value="F-box-assoc_interact_dom"/>
</dbReference>
<feature type="domain" description="F-box" evidence="1">
    <location>
        <begin position="15"/>
        <end position="64"/>
    </location>
</feature>
<dbReference type="SUPFAM" id="SSF81383">
    <property type="entry name" value="F-box domain"/>
    <property type="match status" value="1"/>
</dbReference>
<protein>
    <recommendedName>
        <fullName evidence="1">F-box domain-containing protein</fullName>
    </recommendedName>
</protein>
<dbReference type="EMBL" id="GL348717">
    <property type="protein sequence ID" value="EFH53935.1"/>
    <property type="molecule type" value="Genomic_DNA"/>
</dbReference>
<organism evidence="3">
    <name type="scientific">Arabidopsis lyrata subsp. lyrata</name>
    <name type="common">Lyre-leaved rock-cress</name>
    <dbReference type="NCBI Taxonomy" id="81972"/>
    <lineage>
        <taxon>Eukaryota</taxon>
        <taxon>Viridiplantae</taxon>
        <taxon>Streptophyta</taxon>
        <taxon>Embryophyta</taxon>
        <taxon>Tracheophyta</taxon>
        <taxon>Spermatophyta</taxon>
        <taxon>Magnoliopsida</taxon>
        <taxon>eudicotyledons</taxon>
        <taxon>Gunneridae</taxon>
        <taxon>Pentapetalae</taxon>
        <taxon>rosids</taxon>
        <taxon>malvids</taxon>
        <taxon>Brassicales</taxon>
        <taxon>Brassicaceae</taxon>
        <taxon>Camelineae</taxon>
        <taxon>Arabidopsis</taxon>
    </lineage>
</organism>
<dbReference type="Pfam" id="PF08268">
    <property type="entry name" value="FBA_3"/>
    <property type="match status" value="1"/>
</dbReference>
<dbReference type="PANTHER" id="PTHR31111:SF94">
    <property type="entry name" value="E3 UBIQUITIN-PROTEIN LIGASE SGIP1"/>
    <property type="match status" value="1"/>
</dbReference>
<dbReference type="InterPro" id="IPR001810">
    <property type="entry name" value="F-box_dom"/>
</dbReference>
<accession>D7LSI7</accession>
<dbReference type="Pfam" id="PF00646">
    <property type="entry name" value="F-box"/>
    <property type="match status" value="1"/>
</dbReference>
<dbReference type="Gramene" id="fgenesh1_pm.C_scaffold_5001071">
    <property type="protein sequence ID" value="fgenesh1_pm.C_scaffold_5001071"/>
    <property type="gene ID" value="fgenesh1_pm.C_scaffold_5001071"/>
</dbReference>
<evidence type="ECO:0000313" key="2">
    <source>
        <dbReference type="EMBL" id="EFH53935.1"/>
    </source>
</evidence>
<evidence type="ECO:0000259" key="1">
    <source>
        <dbReference type="PROSITE" id="PS50181"/>
    </source>
</evidence>
<dbReference type="InterPro" id="IPR036047">
    <property type="entry name" value="F-box-like_dom_sf"/>
</dbReference>
<dbReference type="PROSITE" id="PS50181">
    <property type="entry name" value="FBOX"/>
    <property type="match status" value="1"/>
</dbReference>
<sequence>MEKRQKLVSEKDPLTISRNSIPIDLFISILSRLPVKSIARCRCVSKQWASILRRPDFTDLFLKVSSTRPCLLFTFNLNGKWLFFSAPQHQNSCILLAADRHMSFSTENVLSLGTGELSWRTIECSISHCSASDGICINGVVYYLAACNGTRLHTPIKLVCFDVRFEKFKFLDVNSMIWMSTLVNFNGKLGAILPDELTESIELRVLEDPEEGKWSRHIYIFPPIWKNLVAQEYFLCVVGMTHSGEIVFSSYFPSDPFYVLRYNVERNTIIKVEIQRLGSRKGSEIFTFIDHVENVKHI</sequence>
<dbReference type="InterPro" id="IPR013187">
    <property type="entry name" value="F-box-assoc_dom_typ3"/>
</dbReference>
<dbReference type="Gene3D" id="1.20.1280.50">
    <property type="match status" value="1"/>
</dbReference>
<dbReference type="CDD" id="cd22157">
    <property type="entry name" value="F-box_AtFBW1-like"/>
    <property type="match status" value="1"/>
</dbReference>
<proteinExistence type="predicted"/>
<evidence type="ECO:0000313" key="3">
    <source>
        <dbReference type="Proteomes" id="UP000008694"/>
    </source>
</evidence>
<dbReference type="SMART" id="SM00256">
    <property type="entry name" value="FBOX"/>
    <property type="match status" value="1"/>
</dbReference>
<dbReference type="HOGENOM" id="CLU_027176_8_3_1"/>
<dbReference type="PANTHER" id="PTHR31111">
    <property type="entry name" value="BNAA05G37150D PROTEIN-RELATED"/>
    <property type="match status" value="1"/>
</dbReference>
<gene>
    <name evidence="2" type="ORF">ARALYDRAFT_323527</name>
</gene>
<dbReference type="Proteomes" id="UP000008694">
    <property type="component" value="Unassembled WGS sequence"/>
</dbReference>